<accession>A0ACA9Q8P8</accession>
<dbReference type="Proteomes" id="UP000789920">
    <property type="component" value="Unassembled WGS sequence"/>
</dbReference>
<name>A0ACA9Q8P8_9GLOM</name>
<evidence type="ECO:0000313" key="1">
    <source>
        <dbReference type="EMBL" id="CAG8741174.1"/>
    </source>
</evidence>
<keyword evidence="2" id="KW-1185">Reference proteome</keyword>
<evidence type="ECO:0000313" key="2">
    <source>
        <dbReference type="Proteomes" id="UP000789920"/>
    </source>
</evidence>
<sequence>MFNFINYVYVNYIFESNDDLLFDYLSFIKNIIFVLYNSSNLPEDYDEESYYAIMRTIINKLQKFDKVVIINRSVKEDFWFVKELREKIDDTTIIHLIDVESNISYDGVNLLDKSNFVNEIYLKNIDCSLLKEMRIENRVQHLKLKNCKNLKLGLDDLKLLNKLMIDSTWIR</sequence>
<comment type="caution">
    <text evidence="1">The sequence shown here is derived from an EMBL/GenBank/DDBJ whole genome shotgun (WGS) entry which is preliminary data.</text>
</comment>
<gene>
    <name evidence="1" type="ORF">RPERSI_LOCUS13172</name>
</gene>
<feature type="non-terminal residue" evidence="1">
    <location>
        <position position="171"/>
    </location>
</feature>
<dbReference type="EMBL" id="CAJVQC010028948">
    <property type="protein sequence ID" value="CAG8741174.1"/>
    <property type="molecule type" value="Genomic_DNA"/>
</dbReference>
<protein>
    <submittedName>
        <fullName evidence="1">20276_t:CDS:1</fullName>
    </submittedName>
</protein>
<organism evidence="1 2">
    <name type="scientific">Racocetra persica</name>
    <dbReference type="NCBI Taxonomy" id="160502"/>
    <lineage>
        <taxon>Eukaryota</taxon>
        <taxon>Fungi</taxon>
        <taxon>Fungi incertae sedis</taxon>
        <taxon>Mucoromycota</taxon>
        <taxon>Glomeromycotina</taxon>
        <taxon>Glomeromycetes</taxon>
        <taxon>Diversisporales</taxon>
        <taxon>Gigasporaceae</taxon>
        <taxon>Racocetra</taxon>
    </lineage>
</organism>
<reference evidence="1" key="1">
    <citation type="submission" date="2021-06" db="EMBL/GenBank/DDBJ databases">
        <authorList>
            <person name="Kallberg Y."/>
            <person name="Tangrot J."/>
            <person name="Rosling A."/>
        </authorList>
    </citation>
    <scope>NUCLEOTIDE SEQUENCE</scope>
    <source>
        <strain evidence="1">MA461A</strain>
    </source>
</reference>
<proteinExistence type="predicted"/>